<evidence type="ECO:0000256" key="1">
    <source>
        <dbReference type="ARBA" id="ARBA00004123"/>
    </source>
</evidence>
<dbReference type="STRING" id="1314800.A0A1B7N2V4"/>
<feature type="region of interest" description="Disordered" evidence="4">
    <location>
        <begin position="556"/>
        <end position="647"/>
    </location>
</feature>
<dbReference type="GO" id="GO:0048188">
    <property type="term" value="C:Set1C/COMPASS complex"/>
    <property type="evidence" value="ECO:0007669"/>
    <property type="project" value="InterPro"/>
</dbReference>
<keyword evidence="7" id="KW-1185">Reference proteome</keyword>
<dbReference type="SUPFAM" id="SSF49899">
    <property type="entry name" value="Concanavalin A-like lectins/glucanases"/>
    <property type="match status" value="1"/>
</dbReference>
<evidence type="ECO:0000256" key="2">
    <source>
        <dbReference type="ARBA" id="ARBA00023242"/>
    </source>
</evidence>
<organism evidence="6 7">
    <name type="scientific">Rhizopogon vinicolor AM-OR11-026</name>
    <dbReference type="NCBI Taxonomy" id="1314800"/>
    <lineage>
        <taxon>Eukaryota</taxon>
        <taxon>Fungi</taxon>
        <taxon>Dikarya</taxon>
        <taxon>Basidiomycota</taxon>
        <taxon>Agaricomycotina</taxon>
        <taxon>Agaricomycetes</taxon>
        <taxon>Agaricomycetidae</taxon>
        <taxon>Boletales</taxon>
        <taxon>Suillineae</taxon>
        <taxon>Rhizopogonaceae</taxon>
        <taxon>Rhizopogon</taxon>
    </lineage>
</organism>
<evidence type="ECO:0000313" key="7">
    <source>
        <dbReference type="Proteomes" id="UP000092154"/>
    </source>
</evidence>
<dbReference type="GO" id="GO:0000976">
    <property type="term" value="F:transcription cis-regulatory region binding"/>
    <property type="evidence" value="ECO:0007669"/>
    <property type="project" value="TreeGrafter"/>
</dbReference>
<feature type="compositionally biased region" description="Basic and acidic residues" evidence="4">
    <location>
        <begin position="379"/>
        <end position="400"/>
    </location>
</feature>
<proteinExistence type="inferred from homology"/>
<keyword evidence="2" id="KW-0539">Nucleus</keyword>
<dbReference type="Pfam" id="PF00622">
    <property type="entry name" value="SPRY"/>
    <property type="match status" value="1"/>
</dbReference>
<dbReference type="AlphaFoldDB" id="A0A1B7N2V4"/>
<dbReference type="OrthoDB" id="10266026at2759"/>
<feature type="compositionally biased region" description="Acidic residues" evidence="4">
    <location>
        <begin position="606"/>
        <end position="618"/>
    </location>
</feature>
<dbReference type="Proteomes" id="UP000092154">
    <property type="component" value="Unassembled WGS sequence"/>
</dbReference>
<dbReference type="Gene3D" id="2.60.120.920">
    <property type="match status" value="1"/>
</dbReference>
<comment type="similarity">
    <text evidence="3">Belongs to the cclA family.</text>
</comment>
<feature type="compositionally biased region" description="Polar residues" evidence="4">
    <location>
        <begin position="560"/>
        <end position="570"/>
    </location>
</feature>
<feature type="region of interest" description="Disordered" evidence="4">
    <location>
        <begin position="305"/>
        <end position="333"/>
    </location>
</feature>
<dbReference type="InterPro" id="IPR013320">
    <property type="entry name" value="ConA-like_dom_sf"/>
</dbReference>
<feature type="compositionally biased region" description="Basic and acidic residues" evidence="4">
    <location>
        <begin position="595"/>
        <end position="605"/>
    </location>
</feature>
<evidence type="ECO:0000256" key="4">
    <source>
        <dbReference type="SAM" id="MobiDB-lite"/>
    </source>
</evidence>
<dbReference type="CDD" id="cd12872">
    <property type="entry name" value="SPRY_Ash2"/>
    <property type="match status" value="1"/>
</dbReference>
<feature type="region of interest" description="Disordered" evidence="4">
    <location>
        <begin position="377"/>
        <end position="402"/>
    </location>
</feature>
<evidence type="ECO:0000313" key="6">
    <source>
        <dbReference type="EMBL" id="OAX39190.1"/>
    </source>
</evidence>
<dbReference type="InterPro" id="IPR043136">
    <property type="entry name" value="B30.2/SPRY_sf"/>
</dbReference>
<feature type="region of interest" description="Disordered" evidence="4">
    <location>
        <begin position="491"/>
        <end position="518"/>
    </location>
</feature>
<gene>
    <name evidence="6" type="ORF">K503DRAFT_769726</name>
</gene>
<feature type="compositionally biased region" description="Pro residues" evidence="4">
    <location>
        <begin position="38"/>
        <end position="48"/>
    </location>
</feature>
<dbReference type="PANTHER" id="PTHR10598:SF0">
    <property type="entry name" value="SET1_ASH2 HISTONE METHYLTRANSFERASE COMPLEX SUBUNIT ASH2"/>
    <property type="match status" value="1"/>
</dbReference>
<dbReference type="InParanoid" id="A0A1B7N2V4"/>
<reference evidence="6 7" key="1">
    <citation type="submission" date="2016-06" db="EMBL/GenBank/DDBJ databases">
        <title>Comparative genomics of the ectomycorrhizal sister species Rhizopogon vinicolor and Rhizopogon vesiculosus (Basidiomycota: Boletales) reveals a divergence of the mating type B locus.</title>
        <authorList>
            <consortium name="DOE Joint Genome Institute"/>
            <person name="Mujic A.B."/>
            <person name="Kuo A."/>
            <person name="Tritt A."/>
            <person name="Lipzen A."/>
            <person name="Chen C."/>
            <person name="Johnson J."/>
            <person name="Sharma A."/>
            <person name="Barry K."/>
            <person name="Grigoriev I.V."/>
            <person name="Spatafora J.W."/>
        </authorList>
    </citation>
    <scope>NUCLEOTIDE SEQUENCE [LARGE SCALE GENOMIC DNA]</scope>
    <source>
        <strain evidence="6 7">AM-OR11-026</strain>
    </source>
</reference>
<comment type="subcellular location">
    <subcellularLocation>
        <location evidence="1">Nucleus</location>
    </subcellularLocation>
</comment>
<sequence length="647" mass="71912">MVAVAADSSVSDGPSVSRPSTPSLVPSKKRKVASNHPGPEPSPAPNDPNNPSTVANVALPTRNDFFSRPRLTISRCPTFPDTSVMYHTTEQLAMNRIGFRYIPAGVSPPGSALPCRTIESLPTSYRVSWEDRSSFVKVTPDGLGLMGERGFRSARCNAPVREGKWYMEVRIEDGGGDRPTHAPDTNMRQGSHVRLGWARREAPLNGPVGLDAYSYGYRDSNGDKLYLARPRPYGCSFRSGDVIGMYISLPSRRKPDPDDTHDPAHIQRERIAIEFKGQEYFESLEYAQSKEMTALMDFSNKSINTASLPSASSNKKAASTKNLPERGARPRQVPEAPVLRPLPTLPDSYIAFFVNGECQGIAFEDLLDYLPLRTTPASRKKEKDKKRAREGAPREHKENPFDDGTLGYYPFISLFNYARVRLNTGPNFDFPPPPDIDCVLKGIDHTATQDQTWRPICERYPEYMKEQWDLDDQEEDQAKLEAGKNAVLEKVEAQKKAQREKSRKQNEARKKAKKNAELRASSIASAQVSAAELAVPVDDHIGSSDFIAPTLQVTEHGVDQSHSPAPSSVDFNHVQEAESGYNSEAVEGDGEEEQHDGFAPDVDHHDDDDDDDDDDDEAFREAASPYRKLRTQNNSSSVMDIDLEDLL</sequence>
<dbReference type="PANTHER" id="PTHR10598">
    <property type="entry name" value="SET1/ASH2 HISTONE METHYLTRANSFERASE COMPLEX SUBUNIT ASH2"/>
    <property type="match status" value="1"/>
</dbReference>
<dbReference type="FunCoup" id="A0A1B7N2V4">
    <property type="interactions" value="447"/>
</dbReference>
<feature type="region of interest" description="Disordered" evidence="4">
    <location>
        <begin position="1"/>
        <end position="53"/>
    </location>
</feature>
<feature type="compositionally biased region" description="Low complexity" evidence="4">
    <location>
        <begin position="306"/>
        <end position="321"/>
    </location>
</feature>
<dbReference type="SMART" id="SM00449">
    <property type="entry name" value="SPRY"/>
    <property type="match status" value="1"/>
</dbReference>
<feature type="domain" description="B30.2/SPRY" evidence="5">
    <location>
        <begin position="105"/>
        <end position="303"/>
    </location>
</feature>
<protein>
    <recommendedName>
        <fullName evidence="5">B30.2/SPRY domain-containing protein</fullName>
    </recommendedName>
</protein>
<dbReference type="InterPro" id="IPR037353">
    <property type="entry name" value="ASH2"/>
</dbReference>
<dbReference type="InterPro" id="IPR003877">
    <property type="entry name" value="SPRY_dom"/>
</dbReference>
<dbReference type="PROSITE" id="PS50188">
    <property type="entry name" value="B302_SPRY"/>
    <property type="match status" value="1"/>
</dbReference>
<feature type="compositionally biased region" description="Basic and acidic residues" evidence="4">
    <location>
        <begin position="491"/>
        <end position="517"/>
    </location>
</feature>
<dbReference type="InterPro" id="IPR001870">
    <property type="entry name" value="B30.2/SPRY"/>
</dbReference>
<feature type="compositionally biased region" description="Polar residues" evidence="4">
    <location>
        <begin position="8"/>
        <end position="24"/>
    </location>
</feature>
<accession>A0A1B7N2V4</accession>
<evidence type="ECO:0000259" key="5">
    <source>
        <dbReference type="PROSITE" id="PS50188"/>
    </source>
</evidence>
<dbReference type="EMBL" id="KV448259">
    <property type="protein sequence ID" value="OAX39190.1"/>
    <property type="molecule type" value="Genomic_DNA"/>
</dbReference>
<name>A0A1B7N2V4_9AGAM</name>
<evidence type="ECO:0000256" key="3">
    <source>
        <dbReference type="ARBA" id="ARBA00038149"/>
    </source>
</evidence>